<dbReference type="EMBL" id="JACHJS010000001">
    <property type="protein sequence ID" value="MBB4967523.1"/>
    <property type="molecule type" value="Genomic_DNA"/>
</dbReference>
<keyword evidence="3" id="KW-1185">Reference proteome</keyword>
<evidence type="ECO:0000313" key="2">
    <source>
        <dbReference type="EMBL" id="MBB4967523.1"/>
    </source>
</evidence>
<dbReference type="Proteomes" id="UP000542674">
    <property type="component" value="Unassembled WGS sequence"/>
</dbReference>
<evidence type="ECO:0008006" key="4">
    <source>
        <dbReference type="Google" id="ProtNLM"/>
    </source>
</evidence>
<dbReference type="Pfam" id="PF12079">
    <property type="entry name" value="DUF3558"/>
    <property type="match status" value="1"/>
</dbReference>
<dbReference type="AlphaFoldDB" id="A0A7W7T6K9"/>
<evidence type="ECO:0000256" key="1">
    <source>
        <dbReference type="SAM" id="MobiDB-lite"/>
    </source>
</evidence>
<reference evidence="2 3" key="1">
    <citation type="submission" date="2020-08" db="EMBL/GenBank/DDBJ databases">
        <title>Sequencing the genomes of 1000 actinobacteria strains.</title>
        <authorList>
            <person name="Klenk H.-P."/>
        </authorList>
    </citation>
    <scope>NUCLEOTIDE SEQUENCE [LARGE SCALE GENOMIC DNA]</scope>
    <source>
        <strain evidence="2 3">DSM 45084</strain>
    </source>
</reference>
<accession>A0A7W7T6K9</accession>
<feature type="region of interest" description="Disordered" evidence="1">
    <location>
        <begin position="24"/>
        <end position="60"/>
    </location>
</feature>
<name>A0A7W7T6K9_9PSEU</name>
<feature type="compositionally biased region" description="Low complexity" evidence="1">
    <location>
        <begin position="37"/>
        <end position="50"/>
    </location>
</feature>
<dbReference type="InterPro" id="IPR024520">
    <property type="entry name" value="DUF3558"/>
</dbReference>
<dbReference type="PROSITE" id="PS51257">
    <property type="entry name" value="PROKAR_LIPOPROTEIN"/>
    <property type="match status" value="1"/>
</dbReference>
<protein>
    <recommendedName>
        <fullName evidence="4">DUF3558 domain-containing protein</fullName>
    </recommendedName>
</protein>
<proteinExistence type="predicted"/>
<gene>
    <name evidence="2" type="ORF">F4559_004882</name>
</gene>
<dbReference type="RefSeq" id="WP_184672296.1">
    <property type="nucleotide sequence ID" value="NZ_BAABAI010000007.1"/>
</dbReference>
<evidence type="ECO:0000313" key="3">
    <source>
        <dbReference type="Proteomes" id="UP000542674"/>
    </source>
</evidence>
<comment type="caution">
    <text evidence="2">The sequence shown here is derived from an EMBL/GenBank/DDBJ whole genome shotgun (WGS) entry which is preliminary data.</text>
</comment>
<organism evidence="2 3">
    <name type="scientific">Saccharothrix violaceirubra</name>
    <dbReference type="NCBI Taxonomy" id="413306"/>
    <lineage>
        <taxon>Bacteria</taxon>
        <taxon>Bacillati</taxon>
        <taxon>Actinomycetota</taxon>
        <taxon>Actinomycetes</taxon>
        <taxon>Pseudonocardiales</taxon>
        <taxon>Pseudonocardiaceae</taxon>
        <taxon>Saccharothrix</taxon>
    </lineage>
</organism>
<sequence length="199" mass="20662">MMRRTTLPVLAAAAAILIAGCSEKSPGRPSSVATADSGTTRTPGTTGSSSAKGDLNPERYADKPCELLKPAQLSGLGSFKAPESDKGVLGPSCTWYAQKVLEGTTYEVTVVTDGTRFPDMVSNTKDEPVFREAEVAGYRAVSSDGTDGKGNCGTSVEVTGAGGWFLLQASVENKKSPDYTDTCATTEKVAALVVQNLKG</sequence>